<evidence type="ECO:0000256" key="2">
    <source>
        <dbReference type="ARBA" id="ARBA00010088"/>
    </source>
</evidence>
<dbReference type="Pfam" id="PF00561">
    <property type="entry name" value="Abhydrolase_1"/>
    <property type="match status" value="1"/>
</dbReference>
<accession>A0ABZ1IK62</accession>
<protein>
    <recommendedName>
        <fullName evidence="4">Proline iminopeptidase</fullName>
        <ecNumber evidence="3">3.4.11.5</ecNumber>
    </recommendedName>
    <alternativeName>
        <fullName evidence="6">Prolyl aminopeptidase</fullName>
    </alternativeName>
</protein>
<dbReference type="InterPro" id="IPR029058">
    <property type="entry name" value="AB_hydrolase_fold"/>
</dbReference>
<dbReference type="InterPro" id="IPR006311">
    <property type="entry name" value="TAT_signal"/>
</dbReference>
<evidence type="ECO:0000256" key="8">
    <source>
        <dbReference type="SAM" id="SignalP"/>
    </source>
</evidence>
<dbReference type="RefSeq" id="WP_326836940.1">
    <property type="nucleotide sequence ID" value="NZ_CP142149.1"/>
</dbReference>
<dbReference type="PROSITE" id="PS51318">
    <property type="entry name" value="TAT"/>
    <property type="match status" value="1"/>
</dbReference>
<evidence type="ECO:0000313" key="11">
    <source>
        <dbReference type="Proteomes" id="UP001330812"/>
    </source>
</evidence>
<dbReference type="EMBL" id="CP142149">
    <property type="protein sequence ID" value="WSE34143.1"/>
    <property type="molecule type" value="Genomic_DNA"/>
</dbReference>
<feature type="chain" id="PRO_5046134840" description="Proline iminopeptidase" evidence="8">
    <location>
        <begin position="28"/>
        <end position="319"/>
    </location>
</feature>
<dbReference type="Gene3D" id="3.40.50.1820">
    <property type="entry name" value="alpha/beta hydrolase"/>
    <property type="match status" value="1"/>
</dbReference>
<evidence type="ECO:0000259" key="9">
    <source>
        <dbReference type="Pfam" id="PF00561"/>
    </source>
</evidence>
<keyword evidence="8" id="KW-0732">Signal</keyword>
<evidence type="ECO:0000256" key="3">
    <source>
        <dbReference type="ARBA" id="ARBA00012568"/>
    </source>
</evidence>
<comment type="catalytic activity">
    <reaction evidence="1">
        <text>Release of N-terminal proline from a peptide.</text>
        <dbReference type="EC" id="3.4.11.5"/>
    </reaction>
</comment>
<comment type="similarity">
    <text evidence="2 7">Belongs to the peptidase S33 family.</text>
</comment>
<dbReference type="InterPro" id="IPR005945">
    <property type="entry name" value="Pro_imino_pep"/>
</dbReference>
<dbReference type="SUPFAM" id="SSF53474">
    <property type="entry name" value="alpha/beta-Hydrolases"/>
    <property type="match status" value="1"/>
</dbReference>
<name>A0ABZ1IK62_9PSEU</name>
<organism evidence="10 11">
    <name type="scientific">Amycolatopsis rhabdoformis</name>
    <dbReference type="NCBI Taxonomy" id="1448059"/>
    <lineage>
        <taxon>Bacteria</taxon>
        <taxon>Bacillati</taxon>
        <taxon>Actinomycetota</taxon>
        <taxon>Actinomycetes</taxon>
        <taxon>Pseudonocardiales</taxon>
        <taxon>Pseudonocardiaceae</taxon>
        <taxon>Amycolatopsis</taxon>
    </lineage>
</organism>
<dbReference type="PANTHER" id="PTHR43798">
    <property type="entry name" value="MONOACYLGLYCEROL LIPASE"/>
    <property type="match status" value="1"/>
</dbReference>
<dbReference type="InterPro" id="IPR000073">
    <property type="entry name" value="AB_hydrolase_1"/>
</dbReference>
<evidence type="ECO:0000256" key="7">
    <source>
        <dbReference type="PIRNR" id="PIRNR005539"/>
    </source>
</evidence>
<keyword evidence="11" id="KW-1185">Reference proteome</keyword>
<dbReference type="InterPro" id="IPR002410">
    <property type="entry name" value="Peptidase_S33"/>
</dbReference>
<evidence type="ECO:0000313" key="10">
    <source>
        <dbReference type="EMBL" id="WSE34143.1"/>
    </source>
</evidence>
<dbReference type="PRINTS" id="PR00793">
    <property type="entry name" value="PROAMNOPTASE"/>
</dbReference>
<proteinExistence type="inferred from homology"/>
<evidence type="ECO:0000256" key="6">
    <source>
        <dbReference type="ARBA" id="ARBA00029605"/>
    </source>
</evidence>
<dbReference type="EC" id="3.4.11.5" evidence="3"/>
<gene>
    <name evidence="10" type="ORF">VSH64_18910</name>
</gene>
<evidence type="ECO:0000256" key="5">
    <source>
        <dbReference type="ARBA" id="ARBA00022801"/>
    </source>
</evidence>
<dbReference type="NCBIfam" id="TIGR01250">
    <property type="entry name" value="pro_imino_pep_2"/>
    <property type="match status" value="1"/>
</dbReference>
<reference evidence="10 11" key="1">
    <citation type="journal article" date="2015" name="Int. J. Syst. Evol. Microbiol.">
        <title>Amycolatopsis rhabdoformis sp. nov., an actinomycete isolated from a tropical forest soil.</title>
        <authorList>
            <person name="Souza W.R."/>
            <person name="Silva R.E."/>
            <person name="Goodfellow M."/>
            <person name="Busarakam K."/>
            <person name="Figueiro F.S."/>
            <person name="Ferreira D."/>
            <person name="Rodrigues-Filho E."/>
            <person name="Moraes L.A.B."/>
            <person name="Zucchi T.D."/>
        </authorList>
    </citation>
    <scope>NUCLEOTIDE SEQUENCE [LARGE SCALE GENOMIC DNA]</scope>
    <source>
        <strain evidence="10 11">NCIMB 14900</strain>
    </source>
</reference>
<evidence type="ECO:0000256" key="1">
    <source>
        <dbReference type="ARBA" id="ARBA00001585"/>
    </source>
</evidence>
<feature type="domain" description="AB hydrolase-1" evidence="9">
    <location>
        <begin position="57"/>
        <end position="303"/>
    </location>
</feature>
<feature type="signal peptide" evidence="8">
    <location>
        <begin position="1"/>
        <end position="27"/>
    </location>
</feature>
<dbReference type="PANTHER" id="PTHR43798:SF33">
    <property type="entry name" value="HYDROLASE, PUTATIVE (AFU_ORTHOLOGUE AFUA_2G14860)-RELATED"/>
    <property type="match status" value="1"/>
</dbReference>
<dbReference type="Proteomes" id="UP001330812">
    <property type="component" value="Chromosome"/>
</dbReference>
<sequence>MINRRSVVKAAGALAAAGAIPVPAAKAAPPLESGERYVDVPGGRVWVDVVGGGRRTPLVVLHGGPGAGHDYLEPLGDLAEDRAVVFYDQLGCGRSDHPDDPALWTIGRFVAELQAVRRALRLDRCHLYGHSWGGWLAIEYLLRRPRGVKSVVLASTSAGAPEFVAGTKYLRSLLPPDVQQTLDKYEAQGDFTAPEYLDAVNVFYANFLCRLSPYPAAIQRSFDILDGNQVYAAMNGPNEFVMTGNLASWDRTAEVRRITEPVLLTRGRYDEMAETCTVTLRKNLPHARTVEFPHSSHLAMWEDRAAYRRTVSSFLSTWD</sequence>
<keyword evidence="5 7" id="KW-0378">Hydrolase</keyword>
<evidence type="ECO:0000256" key="4">
    <source>
        <dbReference type="ARBA" id="ARBA00021843"/>
    </source>
</evidence>
<dbReference type="InterPro" id="IPR050266">
    <property type="entry name" value="AB_hydrolase_sf"/>
</dbReference>
<dbReference type="GO" id="GO:0016787">
    <property type="term" value="F:hydrolase activity"/>
    <property type="evidence" value="ECO:0007669"/>
    <property type="project" value="UniProtKB-KW"/>
</dbReference>
<dbReference type="PIRSF" id="PIRSF005539">
    <property type="entry name" value="Pept_S33_TRI_F1"/>
    <property type="match status" value="1"/>
</dbReference>